<dbReference type="RefSeq" id="WP_317945038.1">
    <property type="nucleotide sequence ID" value="NZ_JAUBDI010000013.1"/>
</dbReference>
<reference evidence="2 3" key="1">
    <citation type="submission" date="2023-06" db="EMBL/GenBank/DDBJ databases">
        <title>Sporosarcina sp. nov., isolated from Korean traditional fermented seafood 'Jeotgal'.</title>
        <authorList>
            <person name="Yang A.I."/>
            <person name="Shin N.-R."/>
        </authorList>
    </citation>
    <scope>NUCLEOTIDE SEQUENCE [LARGE SCALE GENOMIC DNA]</scope>
    <source>
        <strain evidence="2 3">KCTC13119</strain>
    </source>
</reference>
<evidence type="ECO:0000256" key="1">
    <source>
        <dbReference type="SAM" id="Coils"/>
    </source>
</evidence>
<name>A0ABU4GB35_9BACL</name>
<gene>
    <name evidence="2" type="ORF">QT711_13395</name>
</gene>
<protein>
    <recommendedName>
        <fullName evidence="4">Methyl-accepting chemotaxis protein</fullName>
    </recommendedName>
</protein>
<organism evidence="2 3">
    <name type="scientific">Sporosarcina saromensis</name>
    <dbReference type="NCBI Taxonomy" id="359365"/>
    <lineage>
        <taxon>Bacteria</taxon>
        <taxon>Bacillati</taxon>
        <taxon>Bacillota</taxon>
        <taxon>Bacilli</taxon>
        <taxon>Bacillales</taxon>
        <taxon>Caryophanaceae</taxon>
        <taxon>Sporosarcina</taxon>
    </lineage>
</organism>
<accession>A0ABU4GB35</accession>
<sequence>MKDLVNEDPVQLKQTIIYLRAELNKYQTKDAKATSAFIHTLQTENNRLKEEHRQLLHSSKKLSKRMSLYEKRIASLQTQNEKLLGQLSAMEKAFQEGMLAAVERNYGLAEVVNVLQQVAERVENDDLSEVVQQLQVVIEKMGVEKNVSIQLMEALQVTIDRIAASSGDRVEVATGKVIEQLQGIVGKMETLEKGKDVCTNVHEEMQIIGERILAVSGDCVEEATGKVLEQLQGIVGKMETLEKGDMDRLNKTSTALLQKLESIVERMEIYQQNGGKKLEMVAAQLLEKQQVVIEQLEGYRVDGKLSRERLDAISSQAHEKLKQIIDTLTILQGEGKQKEALLALLADKKQQVQALNVELDEQKTLQQTQRELIQVLETYVERLALEPEELHTDSILQQIIALTEAYANKRQD</sequence>
<keyword evidence="3" id="KW-1185">Reference proteome</keyword>
<dbReference type="Proteomes" id="UP001282284">
    <property type="component" value="Unassembled WGS sequence"/>
</dbReference>
<feature type="coiled-coil region" evidence="1">
    <location>
        <begin position="338"/>
        <end position="365"/>
    </location>
</feature>
<dbReference type="EMBL" id="JAUBDI010000013">
    <property type="protein sequence ID" value="MDW0114185.1"/>
    <property type="molecule type" value="Genomic_DNA"/>
</dbReference>
<evidence type="ECO:0000313" key="2">
    <source>
        <dbReference type="EMBL" id="MDW0114185.1"/>
    </source>
</evidence>
<feature type="coiled-coil region" evidence="1">
    <location>
        <begin position="38"/>
        <end position="93"/>
    </location>
</feature>
<comment type="caution">
    <text evidence="2">The sequence shown here is derived from an EMBL/GenBank/DDBJ whole genome shotgun (WGS) entry which is preliminary data.</text>
</comment>
<keyword evidence="1" id="KW-0175">Coiled coil</keyword>
<evidence type="ECO:0000313" key="3">
    <source>
        <dbReference type="Proteomes" id="UP001282284"/>
    </source>
</evidence>
<evidence type="ECO:0008006" key="4">
    <source>
        <dbReference type="Google" id="ProtNLM"/>
    </source>
</evidence>
<proteinExistence type="predicted"/>